<dbReference type="RefSeq" id="WP_171650257.1">
    <property type="nucleotide sequence ID" value="NZ_WHOD01000009.1"/>
</dbReference>
<organism evidence="2 3">
    <name type="scientific">Paenibacillus foliorum</name>
    <dbReference type="NCBI Taxonomy" id="2654974"/>
    <lineage>
        <taxon>Bacteria</taxon>
        <taxon>Bacillati</taxon>
        <taxon>Bacillota</taxon>
        <taxon>Bacilli</taxon>
        <taxon>Bacillales</taxon>
        <taxon>Paenibacillaceae</taxon>
        <taxon>Paenibacillus</taxon>
    </lineage>
</organism>
<evidence type="ECO:0000256" key="1">
    <source>
        <dbReference type="SAM" id="SignalP"/>
    </source>
</evidence>
<name>A0A972GJX3_9BACL</name>
<proteinExistence type="predicted"/>
<gene>
    <name evidence="2" type="ORF">GC093_02380</name>
</gene>
<keyword evidence="1" id="KW-0732">Signal</keyword>
<feature type="chain" id="PRO_5038111691" evidence="1">
    <location>
        <begin position="28"/>
        <end position="253"/>
    </location>
</feature>
<accession>A0A972GJX3</accession>
<protein>
    <submittedName>
        <fullName evidence="2">Uncharacterized protein</fullName>
    </submittedName>
</protein>
<dbReference type="EMBL" id="WHOD01000009">
    <property type="protein sequence ID" value="NOU92082.1"/>
    <property type="molecule type" value="Genomic_DNA"/>
</dbReference>
<comment type="caution">
    <text evidence="2">The sequence shown here is derived from an EMBL/GenBank/DDBJ whole genome shotgun (WGS) entry which is preliminary data.</text>
</comment>
<sequence length="253" mass="27601">MKKAWHYVTAGTLMFSLTLGLVGGASAETAGQISKVQAVESVSISMNALNGEAKPVFMYRIAHPGLLQNEAHERKYLQMLVKAYTPADEAAWLAAFEGRKQVEEQFPKMSSTRAIKVTEAAKLQKLDKNIVPSLTEVGEHGMEVVAPNEGQEGKNLFSVRLNKSTNSEVGTESTGAIFPLDAVVSDGIISTQESEASPQLKLQVDFTKAVEADDSSAIKELLPKLLNDYKEKTAQMSKALEISKENQEQESRK</sequence>
<evidence type="ECO:0000313" key="2">
    <source>
        <dbReference type="EMBL" id="NOU92082.1"/>
    </source>
</evidence>
<dbReference type="AlphaFoldDB" id="A0A972GJX3"/>
<dbReference type="Proteomes" id="UP000641588">
    <property type="component" value="Unassembled WGS sequence"/>
</dbReference>
<feature type="signal peptide" evidence="1">
    <location>
        <begin position="1"/>
        <end position="27"/>
    </location>
</feature>
<reference evidence="2" key="1">
    <citation type="submission" date="2019-10" db="EMBL/GenBank/DDBJ databases">
        <title>Description of Paenibacillus glebae sp. nov.</title>
        <authorList>
            <person name="Carlier A."/>
            <person name="Qi S."/>
        </authorList>
    </citation>
    <scope>NUCLEOTIDE SEQUENCE</scope>
    <source>
        <strain evidence="2">LMG 31456</strain>
    </source>
</reference>
<evidence type="ECO:0000313" key="3">
    <source>
        <dbReference type="Proteomes" id="UP000641588"/>
    </source>
</evidence>
<keyword evidence="3" id="KW-1185">Reference proteome</keyword>